<organism evidence="4 5">
    <name type="scientific">Desulforhabdus amnigena</name>
    <dbReference type="NCBI Taxonomy" id="40218"/>
    <lineage>
        <taxon>Bacteria</taxon>
        <taxon>Pseudomonadati</taxon>
        <taxon>Thermodesulfobacteriota</taxon>
        <taxon>Syntrophobacteria</taxon>
        <taxon>Syntrophobacterales</taxon>
        <taxon>Syntrophobacteraceae</taxon>
        <taxon>Desulforhabdus</taxon>
    </lineage>
</organism>
<dbReference type="EMBL" id="BSDR01000001">
    <property type="protein sequence ID" value="GLI33131.1"/>
    <property type="molecule type" value="Genomic_DNA"/>
</dbReference>
<dbReference type="InterPro" id="IPR029039">
    <property type="entry name" value="Flavoprotein-like_sf"/>
</dbReference>
<keyword evidence="2" id="KW-0288">FMN</keyword>
<dbReference type="GO" id="GO:0016491">
    <property type="term" value="F:oxidoreductase activity"/>
    <property type="evidence" value="ECO:0007669"/>
    <property type="project" value="InterPro"/>
</dbReference>
<dbReference type="PANTHER" id="PTHR43278:SF2">
    <property type="entry name" value="IRON-SULFUR FLAVOPROTEIN"/>
    <property type="match status" value="1"/>
</dbReference>
<dbReference type="AlphaFoldDB" id="A0A9W6D4P9"/>
<evidence type="ECO:0000256" key="1">
    <source>
        <dbReference type="ARBA" id="ARBA00022630"/>
    </source>
</evidence>
<evidence type="ECO:0000259" key="3">
    <source>
        <dbReference type="Pfam" id="PF03358"/>
    </source>
</evidence>
<dbReference type="Pfam" id="PF03358">
    <property type="entry name" value="FMN_red"/>
    <property type="match status" value="1"/>
</dbReference>
<evidence type="ECO:0000256" key="2">
    <source>
        <dbReference type="ARBA" id="ARBA00022643"/>
    </source>
</evidence>
<dbReference type="RefSeq" id="WP_281792148.1">
    <property type="nucleotide sequence ID" value="NZ_BSDR01000001.1"/>
</dbReference>
<dbReference type="InterPro" id="IPR051796">
    <property type="entry name" value="ISF_SsuE-like"/>
</dbReference>
<evidence type="ECO:0000313" key="5">
    <source>
        <dbReference type="Proteomes" id="UP001144372"/>
    </source>
</evidence>
<dbReference type="InterPro" id="IPR005025">
    <property type="entry name" value="FMN_Rdtase-like_dom"/>
</dbReference>
<comment type="caution">
    <text evidence="4">The sequence shown here is derived from an EMBL/GenBank/DDBJ whole genome shotgun (WGS) entry which is preliminary data.</text>
</comment>
<accession>A0A9W6D4P9</accession>
<dbReference type="SUPFAM" id="SSF52218">
    <property type="entry name" value="Flavoproteins"/>
    <property type="match status" value="1"/>
</dbReference>
<proteinExistence type="predicted"/>
<reference evidence="4" key="1">
    <citation type="submission" date="2022-12" db="EMBL/GenBank/DDBJ databases">
        <title>Reference genome sequencing for broad-spectrum identification of bacterial and archaeal isolates by mass spectrometry.</title>
        <authorList>
            <person name="Sekiguchi Y."/>
            <person name="Tourlousse D.M."/>
        </authorList>
    </citation>
    <scope>NUCLEOTIDE SEQUENCE</scope>
    <source>
        <strain evidence="4">ASRB1</strain>
    </source>
</reference>
<dbReference type="Proteomes" id="UP001144372">
    <property type="component" value="Unassembled WGS sequence"/>
</dbReference>
<dbReference type="PANTHER" id="PTHR43278">
    <property type="entry name" value="NAD(P)H-DEPENDENT FMN-CONTAINING OXIDOREDUCTASE YWQN-RELATED"/>
    <property type="match status" value="1"/>
</dbReference>
<evidence type="ECO:0000313" key="4">
    <source>
        <dbReference type="EMBL" id="GLI33131.1"/>
    </source>
</evidence>
<protein>
    <submittedName>
        <fullName evidence="4">FMN reductase</fullName>
    </submittedName>
</protein>
<dbReference type="Gene3D" id="3.40.50.360">
    <property type="match status" value="1"/>
</dbReference>
<gene>
    <name evidence="4" type="ORF">DAMNIGENAA_05640</name>
</gene>
<keyword evidence="1" id="KW-0285">Flavoprotein</keyword>
<name>A0A9W6D4P9_9BACT</name>
<feature type="domain" description="NADPH-dependent FMN reductase-like" evidence="3">
    <location>
        <begin position="3"/>
        <end position="110"/>
    </location>
</feature>
<keyword evidence="5" id="KW-1185">Reference proteome</keyword>
<sequence>MGKILAVYGSPRRNGNTSILLKQAVQGARDAGAEVEEVVLRDLKMSPCLEIYGCKKNGRCVIQDDFQGVYDRLISCDGLMLASPIFFYTVSAHTKILMDRCQSLWVKKYWIEEAVFGQRKPTRKGLFISVGATRGKRLFDGTLLTLKYFFDVLDMELSKSLLYRGLDFEGDVLKHPEHIEEAYRAGRDFFQDLQPREKG</sequence>